<name>A0A844E490_EUBRA</name>
<evidence type="ECO:0000313" key="2">
    <source>
        <dbReference type="Proteomes" id="UP000431304"/>
    </source>
</evidence>
<dbReference type="Proteomes" id="UP000431304">
    <property type="component" value="Unassembled WGS sequence"/>
</dbReference>
<reference evidence="1 2" key="1">
    <citation type="journal article" date="2019" name="Nat. Med.">
        <title>A library of human gut bacterial isolates paired with longitudinal multiomics data enables mechanistic microbiome research.</title>
        <authorList>
            <person name="Poyet M."/>
            <person name="Groussin M."/>
            <person name="Gibbons S.M."/>
            <person name="Avila-Pacheco J."/>
            <person name="Jiang X."/>
            <person name="Kearney S.M."/>
            <person name="Perrotta A.R."/>
            <person name="Berdy B."/>
            <person name="Zhao S."/>
            <person name="Lieberman T.D."/>
            <person name="Swanson P.K."/>
            <person name="Smith M."/>
            <person name="Roesemann S."/>
            <person name="Alexander J.E."/>
            <person name="Rich S.A."/>
            <person name="Livny J."/>
            <person name="Vlamakis H."/>
            <person name="Clish C."/>
            <person name="Bullock K."/>
            <person name="Deik A."/>
            <person name="Scott J."/>
            <person name="Pierce K.A."/>
            <person name="Xavier R.J."/>
            <person name="Alm E.J."/>
        </authorList>
    </citation>
    <scope>NUCLEOTIDE SEQUENCE [LARGE SCALE GENOMIC DNA]</scope>
    <source>
        <strain evidence="1 2">BIOML-A3</strain>
    </source>
</reference>
<comment type="caution">
    <text evidence="1">The sequence shown here is derived from an EMBL/GenBank/DDBJ whole genome shotgun (WGS) entry which is preliminary data.</text>
</comment>
<dbReference type="EMBL" id="WKRA01000014">
    <property type="protein sequence ID" value="MSD16293.1"/>
    <property type="molecule type" value="Genomic_DNA"/>
</dbReference>
<sequence>MEQTELLKMVVEYLKENGEQTEISDEDKIKAAYALNMCTVSVSQIIDYSDLNILEQEYEAILNNLNLEQIPKDEALLHILKQLLDTITYFRIEDGEKKIIEKEYQQKMKNAIWASVPNFGMIVAGGNPITMAISLASQVGIGYMNYRRHKSQYVMEKDRQLWELQKTAIEQFNGLRRELFDTAWRLADTYDFPDGYRLTERQITQYNKILMDQDEVRKYERLEAIKDDFEAYPPFWYFIGNAANYIAGSNLKLSDSLRSEYKNKAIQYFEKFEHLNKYNILRQDQLTAACALEHIDLLLECDKPDLKKVDKLLDEAVRSAKNSNDIIELCALTYLKIGNQNAAQKLLRILVNEDYNKIINAQLLSSIYVYTKNRSDYELLATRVDANYLFPMPEADEDIQLMEAKFGKKQKEVLKYKYASVLDEYLEKYSIEWNRITSVFELDKYYPEDFFLDTSKAKNARKAQVRNLYANNAKKVYYQQRMAESEYELKILTILNEMYTCLFRSRTFSDNALQQDVKESIKENLLKYKEDMNDIQNAMTKGDFSMKAYLYSQSITLKQITKKALKMVSEYAARQVDIATMNDVAYLESDLKEFCNENALKYPEIALNSTKRVNELFEQEKEPFGPELFGTQAIIAKKNAKFISEMTLFVKEKMNAMELLNDKTVVYFSDTPEFNGYFLSTTFEEYATLKNHSIMILKDQTDRCFDLIFTTNGIVSVIRNRVKNMTPYEEVKLRGQAILLYANEIILTREYKALSFDINILYELIQQLAMKFVRNTDEKIEYIEGTVNVNMLNNWFKEHKDSMRDDVTRIYAIPDKKVIESLGYHFSDDLDPDKNLIQCYFETKTGNILGIRIVQFDNINSNFQALLLENNGIIKVRK</sequence>
<protein>
    <submittedName>
        <fullName evidence="1">Uncharacterized protein</fullName>
    </submittedName>
</protein>
<proteinExistence type="predicted"/>
<gene>
    <name evidence="1" type="ORF">GKE72_09495</name>
</gene>
<dbReference type="RefSeq" id="WP_154314692.1">
    <property type="nucleotide sequence ID" value="NZ_WKRA01000014.1"/>
</dbReference>
<dbReference type="AlphaFoldDB" id="A0A844E490"/>
<evidence type="ECO:0000313" key="1">
    <source>
        <dbReference type="EMBL" id="MSD16293.1"/>
    </source>
</evidence>
<accession>A0A844E490</accession>
<organism evidence="1 2">
    <name type="scientific">Eubacterium ramulus</name>
    <dbReference type="NCBI Taxonomy" id="39490"/>
    <lineage>
        <taxon>Bacteria</taxon>
        <taxon>Bacillati</taxon>
        <taxon>Bacillota</taxon>
        <taxon>Clostridia</taxon>
        <taxon>Eubacteriales</taxon>
        <taxon>Eubacteriaceae</taxon>
        <taxon>Eubacterium</taxon>
    </lineage>
</organism>